<comment type="caution">
    <text evidence="1">The sequence shown here is derived from an EMBL/GenBank/DDBJ whole genome shotgun (WGS) entry which is preliminary data.</text>
</comment>
<protein>
    <submittedName>
        <fullName evidence="1">Uncharacterized protein</fullName>
    </submittedName>
</protein>
<organism evidence="1 2">
    <name type="scientific">Catharanthus roseus</name>
    <name type="common">Madagascar periwinkle</name>
    <name type="synonym">Vinca rosea</name>
    <dbReference type="NCBI Taxonomy" id="4058"/>
    <lineage>
        <taxon>Eukaryota</taxon>
        <taxon>Viridiplantae</taxon>
        <taxon>Streptophyta</taxon>
        <taxon>Embryophyta</taxon>
        <taxon>Tracheophyta</taxon>
        <taxon>Spermatophyta</taxon>
        <taxon>Magnoliopsida</taxon>
        <taxon>eudicotyledons</taxon>
        <taxon>Gunneridae</taxon>
        <taxon>Pentapetalae</taxon>
        <taxon>asterids</taxon>
        <taxon>lamiids</taxon>
        <taxon>Gentianales</taxon>
        <taxon>Apocynaceae</taxon>
        <taxon>Rauvolfioideae</taxon>
        <taxon>Vinceae</taxon>
        <taxon>Catharanthinae</taxon>
        <taxon>Catharanthus</taxon>
    </lineage>
</organism>
<evidence type="ECO:0000313" key="1">
    <source>
        <dbReference type="EMBL" id="KAI5656216.1"/>
    </source>
</evidence>
<sequence>MARLEWSNSFSNSSNGRGGKWCSYKRTTLIVCSINIVVALYVLHSLYTSLYMYPYNDSVNGETLASLSIFSQFLLCLWMTHLLGFEAYFSDFTSLMETAFRYTPDQIKKMEESIRIRKESEPTELITLVEKLKKELLREERVEVPQPLKQKITDELIVTLRAVNANANATSRREAIESWREAKRKEAKKVIRGKTVNSTILLDEAGILVKALGPGWAHFSEEIGLWLPVEIINKEHDDKPEGAEDLGRRLPPECHAELHTDYDGAAVRWGLTHHKESAYDCCMACIDQAKRARPGERKCNIWVYCPYEHGCHSPDIYEHKNQECWLKYAETPKLNFKDRYSESYRNAHPNAPLIVPWVSAPPGAQPIPTVSPVAVHRDLSKSRCMLVYLSMGIIREVDLLTESRRIFNKIIDGNPYLWKSVSLVYSRAGHNDEVLRVYLEIKQRRIGVDTSVITFCLKSCVELGHFEFGRIVHADTFNIGLYGGCFVGSLLIRLYANYHDIKAASHLGALKEGKSIHAYAIRKEIGWSDEVFETSLMDMHMRSGPPDKVALNLSTMSRKTIGSWNALVVGYLKSQPPLEALKVFHQMVQENRVPDLITSANGLLSCAHLGDLAGDKCIHGYIIRNYVQLDLVATTALIDMYSKCDSLSLAKEIFDRMDNKDTGSSNVRGIPEDDKNRFEAKSVVLVQLMQKGHIYPDSISLMKEDKVSPDELTFRSLLSACSHSGFVQVDLLSRAGHLEEAYELVKCVSSSGKASVLHALLAPCRVHGNTNLSETIGRRLLELESQSPSAYNLVSYAEQERWERVAECRGNPKERGLKSVTGYSVIDYG</sequence>
<evidence type="ECO:0000313" key="2">
    <source>
        <dbReference type="Proteomes" id="UP001060085"/>
    </source>
</evidence>
<keyword evidence="2" id="KW-1185">Reference proteome</keyword>
<reference evidence="2" key="1">
    <citation type="journal article" date="2023" name="Nat. Plants">
        <title>Single-cell RNA sequencing provides a high-resolution roadmap for understanding the multicellular compartmentation of specialized metabolism.</title>
        <authorList>
            <person name="Sun S."/>
            <person name="Shen X."/>
            <person name="Li Y."/>
            <person name="Li Y."/>
            <person name="Wang S."/>
            <person name="Li R."/>
            <person name="Zhang H."/>
            <person name="Shen G."/>
            <person name="Guo B."/>
            <person name="Wei J."/>
            <person name="Xu J."/>
            <person name="St-Pierre B."/>
            <person name="Chen S."/>
            <person name="Sun C."/>
        </authorList>
    </citation>
    <scope>NUCLEOTIDE SEQUENCE [LARGE SCALE GENOMIC DNA]</scope>
</reference>
<proteinExistence type="predicted"/>
<dbReference type="Proteomes" id="UP001060085">
    <property type="component" value="Linkage Group LG06"/>
</dbReference>
<accession>A0ACC0A624</accession>
<name>A0ACC0A624_CATRO</name>
<dbReference type="EMBL" id="CM044706">
    <property type="protein sequence ID" value="KAI5656216.1"/>
    <property type="molecule type" value="Genomic_DNA"/>
</dbReference>
<gene>
    <name evidence="1" type="ORF">M9H77_25009</name>
</gene>